<comment type="similarity">
    <text evidence="9">Belongs to the ComGC family.</text>
</comment>
<dbReference type="InterPro" id="IPR016940">
    <property type="entry name" value="ComGC"/>
</dbReference>
<organism evidence="11 12">
    <name type="scientific">Candidatus Limosilactobacillus merdigallinarum</name>
    <dbReference type="NCBI Taxonomy" id="2838652"/>
    <lineage>
        <taxon>Bacteria</taxon>
        <taxon>Bacillati</taxon>
        <taxon>Bacillota</taxon>
        <taxon>Bacilli</taxon>
        <taxon>Lactobacillales</taxon>
        <taxon>Lactobacillaceae</taxon>
        <taxon>Limosilactobacillus</taxon>
    </lineage>
</organism>
<dbReference type="Gene3D" id="3.30.700.10">
    <property type="entry name" value="Glycoprotein, Type 4 Pilin"/>
    <property type="match status" value="1"/>
</dbReference>
<dbReference type="PIRSF" id="PIRSF029928">
    <property type="entry name" value="Late_competence_ComGC"/>
    <property type="match status" value="1"/>
</dbReference>
<proteinExistence type="inferred from homology"/>
<evidence type="ECO:0000256" key="2">
    <source>
        <dbReference type="ARBA" id="ARBA00004241"/>
    </source>
</evidence>
<evidence type="ECO:0000256" key="10">
    <source>
        <dbReference type="SAM" id="Phobius"/>
    </source>
</evidence>
<dbReference type="AlphaFoldDB" id="A0A9D1VIP6"/>
<keyword evidence="4" id="KW-0488">Methylation</keyword>
<dbReference type="GO" id="GO:0005886">
    <property type="term" value="C:plasma membrane"/>
    <property type="evidence" value="ECO:0007669"/>
    <property type="project" value="UniProtKB-SubCell"/>
</dbReference>
<keyword evidence="8" id="KW-0178">Competence</keyword>
<accession>A0A9D1VIP6</accession>
<evidence type="ECO:0000256" key="3">
    <source>
        <dbReference type="ARBA" id="ARBA00022475"/>
    </source>
</evidence>
<keyword evidence="6 10" id="KW-1133">Transmembrane helix</keyword>
<dbReference type="InterPro" id="IPR045584">
    <property type="entry name" value="Pilin-like"/>
</dbReference>
<name>A0A9D1VIP6_9LACO</name>
<comment type="subcellular location">
    <subcellularLocation>
        <location evidence="1">Cell membrane</location>
        <topology evidence="1">Single-pass membrane protein</topology>
    </subcellularLocation>
    <subcellularLocation>
        <location evidence="2">Cell surface</location>
    </subcellularLocation>
</comment>
<keyword evidence="5 10" id="KW-0812">Transmembrane</keyword>
<dbReference type="Pfam" id="PF07963">
    <property type="entry name" value="N_methyl"/>
    <property type="match status" value="1"/>
</dbReference>
<evidence type="ECO:0000313" key="12">
    <source>
        <dbReference type="Proteomes" id="UP000824231"/>
    </source>
</evidence>
<dbReference type="Proteomes" id="UP000824231">
    <property type="component" value="Unassembled WGS sequence"/>
</dbReference>
<evidence type="ECO:0000313" key="11">
    <source>
        <dbReference type="EMBL" id="HIX35754.1"/>
    </source>
</evidence>
<gene>
    <name evidence="11" type="ORF">H9856_05110</name>
</gene>
<evidence type="ECO:0000256" key="7">
    <source>
        <dbReference type="ARBA" id="ARBA00023136"/>
    </source>
</evidence>
<dbReference type="NCBIfam" id="TIGR02532">
    <property type="entry name" value="IV_pilin_GFxxxE"/>
    <property type="match status" value="1"/>
</dbReference>
<dbReference type="GO" id="GO:0030420">
    <property type="term" value="P:establishment of competence for transformation"/>
    <property type="evidence" value="ECO:0007669"/>
    <property type="project" value="UniProtKB-KW"/>
</dbReference>
<dbReference type="GO" id="GO:0009986">
    <property type="term" value="C:cell surface"/>
    <property type="evidence" value="ECO:0007669"/>
    <property type="project" value="UniProtKB-SubCell"/>
</dbReference>
<dbReference type="SUPFAM" id="SSF54523">
    <property type="entry name" value="Pili subunits"/>
    <property type="match status" value="1"/>
</dbReference>
<evidence type="ECO:0000256" key="4">
    <source>
        <dbReference type="ARBA" id="ARBA00022481"/>
    </source>
</evidence>
<evidence type="ECO:0000256" key="6">
    <source>
        <dbReference type="ARBA" id="ARBA00022989"/>
    </source>
</evidence>
<evidence type="ECO:0000256" key="8">
    <source>
        <dbReference type="ARBA" id="ARBA00023287"/>
    </source>
</evidence>
<evidence type="ECO:0000256" key="5">
    <source>
        <dbReference type="ARBA" id="ARBA00022692"/>
    </source>
</evidence>
<evidence type="ECO:0000256" key="9">
    <source>
        <dbReference type="ARBA" id="ARBA00043982"/>
    </source>
</evidence>
<reference evidence="11" key="2">
    <citation type="submission" date="2021-04" db="EMBL/GenBank/DDBJ databases">
        <authorList>
            <person name="Gilroy R."/>
        </authorList>
    </citation>
    <scope>NUCLEOTIDE SEQUENCE</scope>
    <source>
        <strain evidence="11">ChiSxjej3B15-572</strain>
    </source>
</reference>
<dbReference type="EMBL" id="DXFH01000022">
    <property type="protein sequence ID" value="HIX35754.1"/>
    <property type="molecule type" value="Genomic_DNA"/>
</dbReference>
<comment type="caution">
    <text evidence="11">The sequence shown here is derived from an EMBL/GenBank/DDBJ whole genome shotgun (WGS) entry which is preliminary data.</text>
</comment>
<reference evidence="11" key="1">
    <citation type="journal article" date="2021" name="PeerJ">
        <title>Extensive microbial diversity within the chicken gut microbiome revealed by metagenomics and culture.</title>
        <authorList>
            <person name="Gilroy R."/>
            <person name="Ravi A."/>
            <person name="Getino M."/>
            <person name="Pursley I."/>
            <person name="Horton D.L."/>
            <person name="Alikhan N.F."/>
            <person name="Baker D."/>
            <person name="Gharbi K."/>
            <person name="Hall N."/>
            <person name="Watson M."/>
            <person name="Adriaenssens E.M."/>
            <person name="Foster-Nyarko E."/>
            <person name="Jarju S."/>
            <person name="Secka A."/>
            <person name="Antonio M."/>
            <person name="Oren A."/>
            <person name="Chaudhuri R.R."/>
            <person name="La Ragione R."/>
            <person name="Hildebrand F."/>
            <person name="Pallen M.J."/>
        </authorList>
    </citation>
    <scope>NUCLEOTIDE SEQUENCE</scope>
    <source>
        <strain evidence="11">ChiSxjej3B15-572</strain>
    </source>
</reference>
<dbReference type="NCBIfam" id="NF040999">
    <property type="entry name" value="pilin_ComGC"/>
    <property type="match status" value="1"/>
</dbReference>
<sequence>MKCLRKKRSAFTLLEMSIVLFIISLLILIILPNISKQRRNAMSVHQDAMVNVVQTQAELFENETGHQATSLSQLRANDYLTGAQVARARREQIVLHNGRAIRR</sequence>
<keyword evidence="3" id="KW-1003">Cell membrane</keyword>
<protein>
    <submittedName>
        <fullName evidence="11">Prepilin-type N-terminal cleavage/methylation domain-containing protein</fullName>
    </submittedName>
</protein>
<dbReference type="InterPro" id="IPR012902">
    <property type="entry name" value="N_methyl_site"/>
</dbReference>
<keyword evidence="7 10" id="KW-0472">Membrane</keyword>
<evidence type="ECO:0000256" key="1">
    <source>
        <dbReference type="ARBA" id="ARBA00004162"/>
    </source>
</evidence>
<feature type="transmembrane region" description="Helical" evidence="10">
    <location>
        <begin position="12"/>
        <end position="31"/>
    </location>
</feature>